<dbReference type="Proteomes" id="UP000287224">
    <property type="component" value="Unassembled WGS sequence"/>
</dbReference>
<protein>
    <submittedName>
        <fullName evidence="1">Uncharacterized protein</fullName>
    </submittedName>
</protein>
<organism evidence="1 2">
    <name type="scientific">Dictyobacter aurantiacus</name>
    <dbReference type="NCBI Taxonomy" id="1936993"/>
    <lineage>
        <taxon>Bacteria</taxon>
        <taxon>Bacillati</taxon>
        <taxon>Chloroflexota</taxon>
        <taxon>Ktedonobacteria</taxon>
        <taxon>Ktedonobacterales</taxon>
        <taxon>Dictyobacteraceae</taxon>
        <taxon>Dictyobacter</taxon>
    </lineage>
</organism>
<reference evidence="2" key="1">
    <citation type="submission" date="2018-12" db="EMBL/GenBank/DDBJ databases">
        <title>Tengunoibacter tsumagoiensis gen. nov., sp. nov., Dictyobacter kobayashii sp. nov., D. alpinus sp. nov., and D. joshuensis sp. nov. and description of Dictyobacteraceae fam. nov. within the order Ktedonobacterales isolated from Tengu-no-mugimeshi.</title>
        <authorList>
            <person name="Wang C.M."/>
            <person name="Zheng Y."/>
            <person name="Sakai Y."/>
            <person name="Toyoda A."/>
            <person name="Minakuchi Y."/>
            <person name="Abe K."/>
            <person name="Yokota A."/>
            <person name="Yabe S."/>
        </authorList>
    </citation>
    <scope>NUCLEOTIDE SEQUENCE [LARGE SCALE GENOMIC DNA]</scope>
    <source>
        <strain evidence="2">S-27</strain>
    </source>
</reference>
<sequence length="72" mass="8158">MRLFAFFYHCVGNVVYGYITFVVNLKQLCYNLGISILFGILSLNEIETNSSSDELCPFFVLNVLRFPVLGLA</sequence>
<name>A0A401ZR06_9CHLR</name>
<dbReference type="AlphaFoldDB" id="A0A401ZR06"/>
<evidence type="ECO:0000313" key="1">
    <source>
        <dbReference type="EMBL" id="GCE09301.1"/>
    </source>
</evidence>
<comment type="caution">
    <text evidence="1">The sequence shown here is derived from an EMBL/GenBank/DDBJ whole genome shotgun (WGS) entry which is preliminary data.</text>
</comment>
<accession>A0A401ZR06</accession>
<dbReference type="EMBL" id="BIFQ01000002">
    <property type="protein sequence ID" value="GCE09301.1"/>
    <property type="molecule type" value="Genomic_DNA"/>
</dbReference>
<gene>
    <name evidence="1" type="ORF">KDAU_66300</name>
</gene>
<proteinExistence type="predicted"/>
<keyword evidence="2" id="KW-1185">Reference proteome</keyword>
<evidence type="ECO:0000313" key="2">
    <source>
        <dbReference type="Proteomes" id="UP000287224"/>
    </source>
</evidence>